<reference evidence="4" key="4">
    <citation type="journal article" date="2015" name="G3 (Bethesda)">
        <title>Genome sequences of three phytopathogenic species of the Magnaporthaceae family of fungi.</title>
        <authorList>
            <person name="Okagaki L.H."/>
            <person name="Nunes C.C."/>
            <person name="Sailsbery J."/>
            <person name="Clay B."/>
            <person name="Brown D."/>
            <person name="John T."/>
            <person name="Oh Y."/>
            <person name="Young N."/>
            <person name="Fitzgerald M."/>
            <person name="Haas B.J."/>
            <person name="Zeng Q."/>
            <person name="Young S."/>
            <person name="Adiconis X."/>
            <person name="Fan L."/>
            <person name="Levin J.Z."/>
            <person name="Mitchell T.K."/>
            <person name="Okubara P.A."/>
            <person name="Farman M.L."/>
            <person name="Kohn L.M."/>
            <person name="Birren B."/>
            <person name="Ma L.-J."/>
            <person name="Dean R.A."/>
        </authorList>
    </citation>
    <scope>NUCLEOTIDE SEQUENCE</scope>
    <source>
        <strain evidence="4">ATCC 64411 / 73-15</strain>
    </source>
</reference>
<dbReference type="OrthoDB" id="3256520at2759"/>
<evidence type="ECO:0000256" key="2">
    <source>
        <dbReference type="ARBA" id="ARBA00022801"/>
    </source>
</evidence>
<dbReference type="PANTHER" id="PTHR43316">
    <property type="entry name" value="HYDROLASE, HALOACID DELAHOGENASE-RELATED"/>
    <property type="match status" value="1"/>
</dbReference>
<dbReference type="eggNOG" id="ENOG502S2CI">
    <property type="taxonomic scope" value="Eukaryota"/>
</dbReference>
<name>A0A0C4DV19_MAGP6</name>
<dbReference type="InterPro" id="IPR023198">
    <property type="entry name" value="PGP-like_dom2"/>
</dbReference>
<dbReference type="VEuPathDB" id="FungiDB:MAPG_03819"/>
<dbReference type="Proteomes" id="UP000011715">
    <property type="component" value="Unassembled WGS sequence"/>
</dbReference>
<dbReference type="Pfam" id="PF00702">
    <property type="entry name" value="Hydrolase"/>
    <property type="match status" value="1"/>
</dbReference>
<sequence>MSEHKIAIAFDLYGTLLATESMATHLGKICGDDKKAHEVARVWRQYQLEYSWRINAMGIYRSFRDITEAALQQAADEAKLTLRPEHIVELMRDYDALNLFPEVQCALDALEAVQDQVDCYIFSNGPSAMIHASVASSPTLGKYAKLFKGEISVEEVQAFKPDGRVYDHLVRETGHEGREEEVWLVSANAWDVVGARARGLQAAFVDRKGGGWTDRLGDVIGGIKPSVIASGVDRAVIEIMNHSGGHY</sequence>
<dbReference type="InterPro" id="IPR051540">
    <property type="entry name" value="S-2-haloacid_dehalogenase"/>
</dbReference>
<organism evidence="4 5">
    <name type="scientific">Magnaporthiopsis poae (strain ATCC 64411 / 73-15)</name>
    <name type="common">Kentucky bluegrass fungus</name>
    <name type="synonym">Magnaporthe poae</name>
    <dbReference type="NCBI Taxonomy" id="644358"/>
    <lineage>
        <taxon>Eukaryota</taxon>
        <taxon>Fungi</taxon>
        <taxon>Dikarya</taxon>
        <taxon>Ascomycota</taxon>
        <taxon>Pezizomycotina</taxon>
        <taxon>Sordariomycetes</taxon>
        <taxon>Sordariomycetidae</taxon>
        <taxon>Magnaporthales</taxon>
        <taxon>Magnaporthaceae</taxon>
        <taxon>Magnaporthiopsis</taxon>
    </lineage>
</organism>
<dbReference type="OMA" id="TTFWINR"/>
<reference evidence="4" key="5">
    <citation type="submission" date="2015-06" db="UniProtKB">
        <authorList>
            <consortium name="EnsemblFungi"/>
        </authorList>
    </citation>
    <scope>IDENTIFICATION</scope>
    <source>
        <strain evidence="4">ATCC 64411</strain>
    </source>
</reference>
<evidence type="ECO:0000313" key="4">
    <source>
        <dbReference type="EnsemblFungi" id="MAPG_03819T0"/>
    </source>
</evidence>
<gene>
    <name evidence="3" type="ORF">MAPG_03819</name>
</gene>
<dbReference type="PRINTS" id="PR00413">
    <property type="entry name" value="HADHALOGNASE"/>
</dbReference>
<dbReference type="STRING" id="644358.A0A0C4DV19"/>
<dbReference type="GO" id="GO:0016791">
    <property type="term" value="F:phosphatase activity"/>
    <property type="evidence" value="ECO:0007669"/>
    <property type="project" value="UniProtKB-ARBA"/>
</dbReference>
<dbReference type="GO" id="GO:0019120">
    <property type="term" value="F:hydrolase activity, acting on acid halide bonds, in C-halide compounds"/>
    <property type="evidence" value="ECO:0007669"/>
    <property type="project" value="InterPro"/>
</dbReference>
<proteinExistence type="inferred from homology"/>
<evidence type="ECO:0000313" key="5">
    <source>
        <dbReference type="Proteomes" id="UP000011715"/>
    </source>
</evidence>
<dbReference type="EnsemblFungi" id="MAPG_03819T0">
    <property type="protein sequence ID" value="MAPG_03819T0"/>
    <property type="gene ID" value="MAPG_03819"/>
</dbReference>
<dbReference type="InterPro" id="IPR036412">
    <property type="entry name" value="HAD-like_sf"/>
</dbReference>
<dbReference type="Gene3D" id="3.40.50.1000">
    <property type="entry name" value="HAD superfamily/HAD-like"/>
    <property type="match status" value="1"/>
</dbReference>
<reference evidence="3" key="3">
    <citation type="submission" date="2011-03" db="EMBL/GenBank/DDBJ databases">
        <title>Annotation of Magnaporthe poae ATCC 64411.</title>
        <authorList>
            <person name="Ma L.-J."/>
            <person name="Dead R."/>
            <person name="Young S.K."/>
            <person name="Zeng Q."/>
            <person name="Gargeya S."/>
            <person name="Fitzgerald M."/>
            <person name="Haas B."/>
            <person name="Abouelleil A."/>
            <person name="Alvarado L."/>
            <person name="Arachchi H.M."/>
            <person name="Berlin A."/>
            <person name="Brown A."/>
            <person name="Chapman S.B."/>
            <person name="Chen Z."/>
            <person name="Dunbar C."/>
            <person name="Freedman E."/>
            <person name="Gearin G."/>
            <person name="Gellesch M."/>
            <person name="Goldberg J."/>
            <person name="Griggs A."/>
            <person name="Gujja S."/>
            <person name="Heiman D."/>
            <person name="Howarth C."/>
            <person name="Larson L."/>
            <person name="Lui A."/>
            <person name="MacDonald P.J.P."/>
            <person name="Mehta T."/>
            <person name="Montmayeur A."/>
            <person name="Murphy C."/>
            <person name="Neiman D."/>
            <person name="Pearson M."/>
            <person name="Priest M."/>
            <person name="Roberts A."/>
            <person name="Saif S."/>
            <person name="Shea T."/>
            <person name="Shenoy N."/>
            <person name="Sisk P."/>
            <person name="Stolte C."/>
            <person name="Sykes S."/>
            <person name="Yandava C."/>
            <person name="Wortman J."/>
            <person name="Nusbaum C."/>
            <person name="Birren B."/>
        </authorList>
    </citation>
    <scope>NUCLEOTIDE SEQUENCE</scope>
    <source>
        <strain evidence="3">ATCC 64411</strain>
    </source>
</reference>
<dbReference type="NCBIfam" id="TIGR01493">
    <property type="entry name" value="HAD-SF-IA-v2"/>
    <property type="match status" value="1"/>
</dbReference>
<accession>A0A0C4DV19</accession>
<dbReference type="InterPro" id="IPR006439">
    <property type="entry name" value="HAD-SF_hydro_IA"/>
</dbReference>
<evidence type="ECO:0000313" key="3">
    <source>
        <dbReference type="EMBL" id="KLU84783.1"/>
    </source>
</evidence>
<dbReference type="SUPFAM" id="SSF56784">
    <property type="entry name" value="HAD-like"/>
    <property type="match status" value="1"/>
</dbReference>
<dbReference type="NCBIfam" id="TIGR01428">
    <property type="entry name" value="HAD_type_II"/>
    <property type="match status" value="1"/>
</dbReference>
<reference evidence="3" key="2">
    <citation type="submission" date="2010-05" db="EMBL/GenBank/DDBJ databases">
        <title>The Genome Sequence of Magnaporthe poae strain ATCC 64411.</title>
        <authorList>
            <consortium name="The Broad Institute Genome Sequencing Platform"/>
            <consortium name="Broad Institute Genome Sequencing Center for Infectious Disease"/>
            <person name="Ma L.-J."/>
            <person name="Dead R."/>
            <person name="Young S."/>
            <person name="Zeng Q."/>
            <person name="Koehrsen M."/>
            <person name="Alvarado L."/>
            <person name="Berlin A."/>
            <person name="Chapman S.B."/>
            <person name="Chen Z."/>
            <person name="Freedman E."/>
            <person name="Gellesch M."/>
            <person name="Goldberg J."/>
            <person name="Griggs A."/>
            <person name="Gujja S."/>
            <person name="Heilman E.R."/>
            <person name="Heiman D."/>
            <person name="Hepburn T."/>
            <person name="Howarth C."/>
            <person name="Jen D."/>
            <person name="Larson L."/>
            <person name="Mehta T."/>
            <person name="Neiman D."/>
            <person name="Pearson M."/>
            <person name="Roberts A."/>
            <person name="Saif S."/>
            <person name="Shea T."/>
            <person name="Shenoy N."/>
            <person name="Sisk P."/>
            <person name="Stolte C."/>
            <person name="Sykes S."/>
            <person name="Walk T."/>
            <person name="White J."/>
            <person name="Yandava C."/>
            <person name="Haas B."/>
            <person name="Nusbaum C."/>
            <person name="Birren B."/>
        </authorList>
    </citation>
    <scope>NUCLEOTIDE SEQUENCE</scope>
    <source>
        <strain evidence="3">ATCC 64411</strain>
    </source>
</reference>
<dbReference type="InterPro" id="IPR006328">
    <property type="entry name" value="2-HAD"/>
</dbReference>
<dbReference type="Gene3D" id="1.10.150.240">
    <property type="entry name" value="Putative phosphatase, domain 2"/>
    <property type="match status" value="1"/>
</dbReference>
<protein>
    <submittedName>
        <fullName evidence="3">Haloacid dehalogenase</fullName>
    </submittedName>
</protein>
<comment type="similarity">
    <text evidence="1">Belongs to the HAD-like hydrolase superfamily. S-2-haloalkanoic acid dehalogenase family.</text>
</comment>
<dbReference type="EMBL" id="ADBL01000906">
    <property type="status" value="NOT_ANNOTATED_CDS"/>
    <property type="molecule type" value="Genomic_DNA"/>
</dbReference>
<keyword evidence="5" id="KW-1185">Reference proteome</keyword>
<reference evidence="5" key="1">
    <citation type="submission" date="2010-05" db="EMBL/GenBank/DDBJ databases">
        <title>The genome sequence of Magnaporthe poae strain ATCC 64411.</title>
        <authorList>
            <person name="Ma L.-J."/>
            <person name="Dead R."/>
            <person name="Young S."/>
            <person name="Zeng Q."/>
            <person name="Koehrsen M."/>
            <person name="Alvarado L."/>
            <person name="Berlin A."/>
            <person name="Chapman S.B."/>
            <person name="Chen Z."/>
            <person name="Freedman E."/>
            <person name="Gellesch M."/>
            <person name="Goldberg J."/>
            <person name="Griggs A."/>
            <person name="Gujja S."/>
            <person name="Heilman E.R."/>
            <person name="Heiman D."/>
            <person name="Hepburn T."/>
            <person name="Howarth C."/>
            <person name="Jen D."/>
            <person name="Larson L."/>
            <person name="Mehta T."/>
            <person name="Neiman D."/>
            <person name="Pearson M."/>
            <person name="Roberts A."/>
            <person name="Saif S."/>
            <person name="Shea T."/>
            <person name="Shenoy N."/>
            <person name="Sisk P."/>
            <person name="Stolte C."/>
            <person name="Sykes S."/>
            <person name="Walk T."/>
            <person name="White J."/>
            <person name="Yandava C."/>
            <person name="Haas B."/>
            <person name="Nusbaum C."/>
            <person name="Birren B."/>
        </authorList>
    </citation>
    <scope>NUCLEOTIDE SEQUENCE [LARGE SCALE GENOMIC DNA]</scope>
    <source>
        <strain evidence="5">ATCC 64411 / 73-15</strain>
    </source>
</reference>
<evidence type="ECO:0000256" key="1">
    <source>
        <dbReference type="ARBA" id="ARBA00008106"/>
    </source>
</evidence>
<dbReference type="PANTHER" id="PTHR43316:SF3">
    <property type="entry name" value="HALOACID DEHALOGENASE, TYPE II (AFU_ORTHOLOGUE AFUA_2G07750)-RELATED"/>
    <property type="match status" value="1"/>
</dbReference>
<dbReference type="InterPro" id="IPR023214">
    <property type="entry name" value="HAD_sf"/>
</dbReference>
<dbReference type="AlphaFoldDB" id="A0A0C4DV19"/>
<keyword evidence="2" id="KW-0378">Hydrolase</keyword>
<dbReference type="EMBL" id="GL876968">
    <property type="protein sequence ID" value="KLU84783.1"/>
    <property type="molecule type" value="Genomic_DNA"/>
</dbReference>